<dbReference type="EMBL" id="QFOT01000097">
    <property type="protein sequence ID" value="PZP54970.1"/>
    <property type="molecule type" value="Genomic_DNA"/>
</dbReference>
<organism evidence="4 5">
    <name type="scientific">Micavibrio aeruginosavorus</name>
    <dbReference type="NCBI Taxonomy" id="349221"/>
    <lineage>
        <taxon>Bacteria</taxon>
        <taxon>Pseudomonadati</taxon>
        <taxon>Bdellovibrionota</taxon>
        <taxon>Bdellovibrionia</taxon>
        <taxon>Bdellovibrionales</taxon>
        <taxon>Pseudobdellovibrionaceae</taxon>
        <taxon>Micavibrio</taxon>
    </lineage>
</organism>
<feature type="coiled-coil region" evidence="1">
    <location>
        <begin position="18"/>
        <end position="94"/>
    </location>
</feature>
<dbReference type="Proteomes" id="UP000249739">
    <property type="component" value="Unassembled WGS sequence"/>
</dbReference>
<feature type="non-terminal residue" evidence="4">
    <location>
        <position position="323"/>
    </location>
</feature>
<evidence type="ECO:0000256" key="1">
    <source>
        <dbReference type="SAM" id="Coils"/>
    </source>
</evidence>
<proteinExistence type="predicted"/>
<keyword evidence="1" id="KW-0175">Coiled coil</keyword>
<evidence type="ECO:0000256" key="3">
    <source>
        <dbReference type="SAM" id="SignalP"/>
    </source>
</evidence>
<evidence type="ECO:0000256" key="2">
    <source>
        <dbReference type="SAM" id="MobiDB-lite"/>
    </source>
</evidence>
<evidence type="ECO:0000313" key="4">
    <source>
        <dbReference type="EMBL" id="PZP54970.1"/>
    </source>
</evidence>
<accession>A0A2W5FMB1</accession>
<evidence type="ECO:0008006" key="6">
    <source>
        <dbReference type="Google" id="ProtNLM"/>
    </source>
</evidence>
<sequence>MRFFILICLLITAHPSFAADRKESLQQIEERVAAEKEKQNEIDSKMKDLEKGMKGLKTDLIKTTSLVQKNESESEKLEEKLENLDLRKKNLTDNLTKDRASLAELVTALERIRRLPPEALIARPGAPLQTAQASIVLGAIMPELNSRAEAVKAKLDAIREVEEDIASNKDKLKLSAEKLKENKERMEALMAARQDTIKQTKSEYAEQEKQVATLSRKASDLKDLIAKIEEQRQLAEEKRRLQKKLSSSEQKLEGKKRKSKVDENMLGGTLASLGNARLPSSGAITIKYGQEDDLGAASEGLHIRSRPGSVVIAPLKGVVRYAG</sequence>
<gene>
    <name evidence="4" type="ORF">DI586_08265</name>
</gene>
<feature type="signal peptide" evidence="3">
    <location>
        <begin position="1"/>
        <end position="18"/>
    </location>
</feature>
<protein>
    <recommendedName>
        <fullName evidence="6">Peptidase M23 domain-containing protein</fullName>
    </recommendedName>
</protein>
<reference evidence="4 5" key="1">
    <citation type="submission" date="2017-08" db="EMBL/GenBank/DDBJ databases">
        <title>Infants hospitalized years apart are colonized by the same room-sourced microbial strains.</title>
        <authorList>
            <person name="Brooks B."/>
            <person name="Olm M.R."/>
            <person name="Firek B.A."/>
            <person name="Baker R."/>
            <person name="Thomas B.C."/>
            <person name="Morowitz M.J."/>
            <person name="Banfield J.F."/>
        </authorList>
    </citation>
    <scope>NUCLEOTIDE SEQUENCE [LARGE SCALE GENOMIC DNA]</scope>
    <source>
        <strain evidence="4">S2_006_000_R2_64</strain>
    </source>
</reference>
<dbReference type="AlphaFoldDB" id="A0A2W5FMB1"/>
<name>A0A2W5FMB1_9BACT</name>
<comment type="caution">
    <text evidence="4">The sequence shown here is derived from an EMBL/GenBank/DDBJ whole genome shotgun (WGS) entry which is preliminary data.</text>
</comment>
<feature type="chain" id="PRO_5016181695" description="Peptidase M23 domain-containing protein" evidence="3">
    <location>
        <begin position="19"/>
        <end position="323"/>
    </location>
</feature>
<keyword evidence="3" id="KW-0732">Signal</keyword>
<feature type="region of interest" description="Disordered" evidence="2">
    <location>
        <begin position="239"/>
        <end position="260"/>
    </location>
</feature>
<evidence type="ECO:0000313" key="5">
    <source>
        <dbReference type="Proteomes" id="UP000249739"/>
    </source>
</evidence>